<dbReference type="InterPro" id="IPR005467">
    <property type="entry name" value="His_kinase_dom"/>
</dbReference>
<feature type="modified residue" description="4-aspartylphosphate" evidence="7">
    <location>
        <position position="689"/>
    </location>
</feature>
<dbReference type="InterPro" id="IPR036890">
    <property type="entry name" value="HATPase_C_sf"/>
</dbReference>
<dbReference type="SUPFAM" id="SSF55874">
    <property type="entry name" value="ATPase domain of HSP90 chaperone/DNA topoisomerase II/histidine kinase"/>
    <property type="match status" value="1"/>
</dbReference>
<evidence type="ECO:0000256" key="4">
    <source>
        <dbReference type="ARBA" id="ARBA00022679"/>
    </source>
</evidence>
<proteinExistence type="predicted"/>
<dbReference type="FunFam" id="3.30.565.10:FF:000016">
    <property type="entry name" value="Chemotaxis protein CheA, putative"/>
    <property type="match status" value="1"/>
</dbReference>
<dbReference type="InterPro" id="IPR004105">
    <property type="entry name" value="CheA-like_dim"/>
</dbReference>
<accession>A0A8J6QTL4</accession>
<protein>
    <recommendedName>
        <fullName evidence="2">histidine kinase</fullName>
        <ecNumber evidence="2">2.7.13.3</ecNumber>
    </recommendedName>
</protein>
<dbReference type="InterPro" id="IPR004358">
    <property type="entry name" value="Sig_transdc_His_kin-like_C"/>
</dbReference>
<dbReference type="EMBL" id="JACWUN010000026">
    <property type="protein sequence ID" value="MBD1401875.1"/>
    <property type="molecule type" value="Genomic_DNA"/>
</dbReference>
<dbReference type="InterPro" id="IPR003594">
    <property type="entry name" value="HATPase_dom"/>
</dbReference>
<dbReference type="Gene3D" id="3.40.50.2300">
    <property type="match status" value="1"/>
</dbReference>
<dbReference type="EC" id="2.7.13.3" evidence="2"/>
<evidence type="ECO:0000256" key="5">
    <source>
        <dbReference type="ARBA" id="ARBA00022777"/>
    </source>
</evidence>
<reference evidence="12" key="1">
    <citation type="submission" date="2020-09" db="EMBL/GenBank/DDBJ databases">
        <title>Pelobacter alkaliphilus sp. nov., a novel anaerobic arsenate-reducing bacterium from terrestrial mud volcano.</title>
        <authorList>
            <person name="Khomyakova M.A."/>
            <person name="Merkel A.Y."/>
            <person name="Slobodkin A.I."/>
        </authorList>
    </citation>
    <scope>NUCLEOTIDE SEQUENCE</scope>
    <source>
        <strain evidence="12">M08fum</strain>
    </source>
</reference>
<evidence type="ECO:0000256" key="3">
    <source>
        <dbReference type="ARBA" id="ARBA00022553"/>
    </source>
</evidence>
<evidence type="ECO:0000313" key="12">
    <source>
        <dbReference type="EMBL" id="MBD1401875.1"/>
    </source>
</evidence>
<dbReference type="SUPFAM" id="SSF52172">
    <property type="entry name" value="CheY-like"/>
    <property type="match status" value="1"/>
</dbReference>
<sequence length="756" mass="84421">MNVIDQVFGFFLEEAQEHLGILESGLLALENDPAAVSTWIDQMFRAVHSLKGSANLVKVTEVGSIAHTMEDLLEKVRDGNLALGRPHIDAMLFALDNMQEIIDRYKNKLDLPADIVSTTLSRLAAADLAQQPPSSPAPGVRNQPKAQVPAPDTTSDDENYWGPERREWPRRGEKDGVVRVSMDKIDALVNLVGEFTVTKNHLMNRVPVLEGMRDEVSLAGRRLIKEVTEFSERYDYTMPTSGHTGVDASFNELEFDRYDELNLFSRKMREITNDIEEALREMTEFFAVFSRDVGTLHRNNEEMKERISAARTIAVSELFQRFNRTIRDLAEDVGKPVDLFISGGETPIDRVIYDRLFEPLLHIIRNAFAHGIESIADRLAQGKPERARIWMKAERRGNTVEISIEDDGRGINIAGIRARAIEKGFISAGDKLSDQQLIQLIFRPGFSTAAVTDKVSGRGVGMNVVMDRLAGLNGTIDVWTKPGKGTRFQMRLPLSLVIVNVVRFDCGQQTMVIPTALVGEIVNLAEQAKKDDALERYQRIDLAKLLQLQHDPAAPPGLGIVTQSEGAPIMLLVDAIYGQEDTVIKPFGPFLEELVYFSGTSLAGDGSMRLVVNPARMRHTNLQIAGNSFTSSNQTPVVPHVLIVDDSLSVRKYAAMILTKRGYKVLTAVNGEDALDKLDNEDVFSIITDLEMPILHGYDLLREIRRRGLNIPVAVLTSRAGEHHRKEAFELGATDYLVKPFDEEDLLDVIRKHKKL</sequence>
<comment type="catalytic activity">
    <reaction evidence="1">
        <text>ATP + protein L-histidine = ADP + protein N-phospho-L-histidine.</text>
        <dbReference type="EC" id="2.7.13.3"/>
    </reaction>
</comment>
<dbReference type="SUPFAM" id="SSF50341">
    <property type="entry name" value="CheW-like"/>
    <property type="match status" value="1"/>
</dbReference>
<evidence type="ECO:0000256" key="6">
    <source>
        <dbReference type="PROSITE-ProRule" id="PRU00110"/>
    </source>
</evidence>
<dbReference type="InterPro" id="IPR036097">
    <property type="entry name" value="HisK_dim/P_sf"/>
</dbReference>
<evidence type="ECO:0000256" key="8">
    <source>
        <dbReference type="SAM" id="MobiDB-lite"/>
    </source>
</evidence>
<dbReference type="AlphaFoldDB" id="A0A8J6QTL4"/>
<dbReference type="CDD" id="cd00088">
    <property type="entry name" value="HPT"/>
    <property type="match status" value="1"/>
</dbReference>
<evidence type="ECO:0000256" key="1">
    <source>
        <dbReference type="ARBA" id="ARBA00000085"/>
    </source>
</evidence>
<keyword evidence="5 12" id="KW-0418">Kinase</keyword>
<dbReference type="SMART" id="SM00387">
    <property type="entry name" value="HATPase_c"/>
    <property type="match status" value="1"/>
</dbReference>
<dbReference type="Gene3D" id="3.30.565.10">
    <property type="entry name" value="Histidine kinase-like ATPase, C-terminal domain"/>
    <property type="match status" value="1"/>
</dbReference>
<dbReference type="Pfam" id="PF02518">
    <property type="entry name" value="HATPase_c"/>
    <property type="match status" value="1"/>
</dbReference>
<dbReference type="InterPro" id="IPR036061">
    <property type="entry name" value="CheW-like_dom_sf"/>
</dbReference>
<dbReference type="GO" id="GO:0006935">
    <property type="term" value="P:chemotaxis"/>
    <property type="evidence" value="ECO:0007669"/>
    <property type="project" value="InterPro"/>
</dbReference>
<dbReference type="InterPro" id="IPR002545">
    <property type="entry name" value="CheW-lke_dom"/>
</dbReference>
<feature type="domain" description="HPt" evidence="11">
    <location>
        <begin position="1"/>
        <end position="105"/>
    </location>
</feature>
<feature type="domain" description="Histidine kinase" evidence="9">
    <location>
        <begin position="301"/>
        <end position="496"/>
    </location>
</feature>
<dbReference type="PRINTS" id="PR00344">
    <property type="entry name" value="BCTRLSENSOR"/>
</dbReference>
<evidence type="ECO:0000259" key="9">
    <source>
        <dbReference type="PROSITE" id="PS50109"/>
    </source>
</evidence>
<name>A0A8J6QTL4_9BACT</name>
<evidence type="ECO:0000256" key="7">
    <source>
        <dbReference type="PROSITE-ProRule" id="PRU00169"/>
    </source>
</evidence>
<dbReference type="GO" id="GO:0000155">
    <property type="term" value="F:phosphorelay sensor kinase activity"/>
    <property type="evidence" value="ECO:0007669"/>
    <property type="project" value="InterPro"/>
</dbReference>
<dbReference type="SMART" id="SM00448">
    <property type="entry name" value="REC"/>
    <property type="match status" value="1"/>
</dbReference>
<gene>
    <name evidence="12" type="ORF">ICT70_14530</name>
</gene>
<dbReference type="Pfam" id="PF00072">
    <property type="entry name" value="Response_reg"/>
    <property type="match status" value="1"/>
</dbReference>
<evidence type="ECO:0000259" key="10">
    <source>
        <dbReference type="PROSITE" id="PS50110"/>
    </source>
</evidence>
<dbReference type="SUPFAM" id="SSF47226">
    <property type="entry name" value="Histidine-containing phosphotransfer domain, HPT domain"/>
    <property type="match status" value="1"/>
</dbReference>
<dbReference type="RefSeq" id="WP_191157911.1">
    <property type="nucleotide sequence ID" value="NZ_JACWUN010000026.1"/>
</dbReference>
<dbReference type="Gene3D" id="1.20.120.160">
    <property type="entry name" value="HPT domain"/>
    <property type="match status" value="1"/>
</dbReference>
<dbReference type="InterPro" id="IPR051315">
    <property type="entry name" value="Bact_Chemotaxis_CheA"/>
</dbReference>
<keyword evidence="13" id="KW-1185">Reference proteome</keyword>
<dbReference type="PANTHER" id="PTHR43395">
    <property type="entry name" value="SENSOR HISTIDINE KINASE CHEA"/>
    <property type="match status" value="1"/>
</dbReference>
<dbReference type="InterPro" id="IPR036641">
    <property type="entry name" value="HPT_dom_sf"/>
</dbReference>
<dbReference type="Gene3D" id="2.30.30.40">
    <property type="entry name" value="SH3 Domains"/>
    <property type="match status" value="1"/>
</dbReference>
<dbReference type="PANTHER" id="PTHR43395:SF1">
    <property type="entry name" value="CHEMOTAXIS PROTEIN CHEA"/>
    <property type="match status" value="1"/>
</dbReference>
<evidence type="ECO:0000259" key="11">
    <source>
        <dbReference type="PROSITE" id="PS50894"/>
    </source>
</evidence>
<dbReference type="Pfam" id="PF01584">
    <property type="entry name" value="CheW"/>
    <property type="match status" value="1"/>
</dbReference>
<dbReference type="SMART" id="SM00260">
    <property type="entry name" value="CheW"/>
    <property type="match status" value="1"/>
</dbReference>
<organism evidence="12 13">
    <name type="scientific">Pelovirga terrestris</name>
    <dbReference type="NCBI Taxonomy" id="2771352"/>
    <lineage>
        <taxon>Bacteria</taxon>
        <taxon>Pseudomonadati</taxon>
        <taxon>Thermodesulfobacteriota</taxon>
        <taxon>Desulfuromonadia</taxon>
        <taxon>Geobacterales</taxon>
        <taxon>Geobacteraceae</taxon>
        <taxon>Pelovirga</taxon>
    </lineage>
</organism>
<dbReference type="SUPFAM" id="SSF47384">
    <property type="entry name" value="Homodimeric domain of signal transducing histidine kinase"/>
    <property type="match status" value="1"/>
</dbReference>
<keyword evidence="4" id="KW-0808">Transferase</keyword>
<feature type="modified residue" description="Phosphohistidine" evidence="6">
    <location>
        <position position="48"/>
    </location>
</feature>
<evidence type="ECO:0000256" key="2">
    <source>
        <dbReference type="ARBA" id="ARBA00012438"/>
    </source>
</evidence>
<dbReference type="InterPro" id="IPR011006">
    <property type="entry name" value="CheY-like_superfamily"/>
</dbReference>
<dbReference type="Pfam" id="PF02895">
    <property type="entry name" value="H-kinase_dim"/>
    <property type="match status" value="1"/>
</dbReference>
<keyword evidence="3 7" id="KW-0597">Phosphoprotein</keyword>
<dbReference type="PROSITE" id="PS50110">
    <property type="entry name" value="RESPONSE_REGULATORY"/>
    <property type="match status" value="1"/>
</dbReference>
<dbReference type="PROSITE" id="PS50109">
    <property type="entry name" value="HIS_KIN"/>
    <property type="match status" value="1"/>
</dbReference>
<feature type="domain" description="Response regulatory" evidence="10">
    <location>
        <begin position="640"/>
        <end position="754"/>
    </location>
</feature>
<dbReference type="SMART" id="SM01231">
    <property type="entry name" value="H-kinase_dim"/>
    <property type="match status" value="1"/>
</dbReference>
<dbReference type="InterPro" id="IPR008207">
    <property type="entry name" value="Sig_transdc_His_kin_Hpt_dom"/>
</dbReference>
<evidence type="ECO:0000313" key="13">
    <source>
        <dbReference type="Proteomes" id="UP000632828"/>
    </source>
</evidence>
<dbReference type="InterPro" id="IPR001789">
    <property type="entry name" value="Sig_transdc_resp-reg_receiver"/>
</dbReference>
<dbReference type="PROSITE" id="PS50894">
    <property type="entry name" value="HPT"/>
    <property type="match status" value="1"/>
</dbReference>
<dbReference type="Pfam" id="PF01627">
    <property type="entry name" value="Hpt"/>
    <property type="match status" value="1"/>
</dbReference>
<feature type="region of interest" description="Disordered" evidence="8">
    <location>
        <begin position="128"/>
        <end position="168"/>
    </location>
</feature>
<comment type="caution">
    <text evidence="12">The sequence shown here is derived from an EMBL/GenBank/DDBJ whole genome shotgun (WGS) entry which is preliminary data.</text>
</comment>
<dbReference type="GO" id="GO:0005737">
    <property type="term" value="C:cytoplasm"/>
    <property type="evidence" value="ECO:0007669"/>
    <property type="project" value="InterPro"/>
</dbReference>
<dbReference type="SMART" id="SM00073">
    <property type="entry name" value="HPT"/>
    <property type="match status" value="1"/>
</dbReference>
<dbReference type="Proteomes" id="UP000632828">
    <property type="component" value="Unassembled WGS sequence"/>
</dbReference>